<dbReference type="RefSeq" id="WP_108386138.1">
    <property type="nucleotide sequence ID" value="NZ_QBUD01000004.1"/>
</dbReference>
<organism evidence="2 3">
    <name type="scientific">Yoonia sediminilitoris</name>
    <dbReference type="NCBI Taxonomy" id="1286148"/>
    <lineage>
        <taxon>Bacteria</taxon>
        <taxon>Pseudomonadati</taxon>
        <taxon>Pseudomonadota</taxon>
        <taxon>Alphaproteobacteria</taxon>
        <taxon>Rhodobacterales</taxon>
        <taxon>Paracoccaceae</taxon>
        <taxon>Yoonia</taxon>
    </lineage>
</organism>
<gene>
    <name evidence="2" type="ORF">C8N45_10472</name>
</gene>
<evidence type="ECO:0000256" key="1">
    <source>
        <dbReference type="SAM" id="Phobius"/>
    </source>
</evidence>
<sequence>MSINIPANDFGQIRIFEARTDLPQEVLDKTPEGLRLLLGTDALDPNYIDTVRIKDLSSMQLVDYIQQGYDMQAAPYDVPALNGIEGYAVLVMSAASRGQAVTLTPAPWLRHVTTLVPKAQLEVITPLSSTSAQGVIGDAPVKEPKSDARIGGMVATFALIVMFLLVAVMVWVA</sequence>
<evidence type="ECO:0000313" key="3">
    <source>
        <dbReference type="Proteomes" id="UP000244523"/>
    </source>
</evidence>
<accession>A0A2T6KIA1</accession>
<feature type="transmembrane region" description="Helical" evidence="1">
    <location>
        <begin position="150"/>
        <end position="172"/>
    </location>
</feature>
<keyword evidence="1" id="KW-1133">Transmembrane helix</keyword>
<evidence type="ECO:0008006" key="4">
    <source>
        <dbReference type="Google" id="ProtNLM"/>
    </source>
</evidence>
<dbReference type="Proteomes" id="UP000244523">
    <property type="component" value="Unassembled WGS sequence"/>
</dbReference>
<keyword evidence="1" id="KW-0812">Transmembrane</keyword>
<comment type="caution">
    <text evidence="2">The sequence shown here is derived from an EMBL/GenBank/DDBJ whole genome shotgun (WGS) entry which is preliminary data.</text>
</comment>
<name>A0A2T6KIA1_9RHOB</name>
<dbReference type="AlphaFoldDB" id="A0A2T6KIA1"/>
<protein>
    <recommendedName>
        <fullName evidence="4">Aspartate carbamoyltransferase catalytic subunit</fullName>
    </recommendedName>
</protein>
<keyword evidence="3" id="KW-1185">Reference proteome</keyword>
<evidence type="ECO:0000313" key="2">
    <source>
        <dbReference type="EMBL" id="PUB15452.1"/>
    </source>
</evidence>
<proteinExistence type="predicted"/>
<dbReference type="EMBL" id="QBUD01000004">
    <property type="protein sequence ID" value="PUB15452.1"/>
    <property type="molecule type" value="Genomic_DNA"/>
</dbReference>
<keyword evidence="1" id="KW-0472">Membrane</keyword>
<dbReference type="OrthoDB" id="7875742at2"/>
<reference evidence="2 3" key="1">
    <citation type="submission" date="2018-04" db="EMBL/GenBank/DDBJ databases">
        <title>Genomic Encyclopedia of Archaeal and Bacterial Type Strains, Phase II (KMG-II): from individual species to whole genera.</title>
        <authorList>
            <person name="Goeker M."/>
        </authorList>
    </citation>
    <scope>NUCLEOTIDE SEQUENCE [LARGE SCALE GENOMIC DNA]</scope>
    <source>
        <strain evidence="2 3">DSM 29955</strain>
    </source>
</reference>